<dbReference type="Ensembl" id="ENSDNVT00000019052.1">
    <property type="protein sequence ID" value="ENSDNVP00000015850.1"/>
    <property type="gene ID" value="ENSDNVG00000011142.1"/>
</dbReference>
<keyword evidence="2" id="KW-0479">Metal-binding</keyword>
<accession>A0A8C4JZF8</accession>
<keyword evidence="12" id="KW-1185">Reference proteome</keyword>
<dbReference type="Pfam" id="PF14051">
    <property type="entry name" value="DPF1-3_N"/>
    <property type="match status" value="1"/>
</dbReference>
<dbReference type="Proteomes" id="UP000694423">
    <property type="component" value="Unplaced"/>
</dbReference>
<name>A0A8C4JZF8_DRONO</name>
<dbReference type="GO" id="GO:0007399">
    <property type="term" value="P:nervous system development"/>
    <property type="evidence" value="ECO:0007669"/>
    <property type="project" value="TreeGrafter"/>
</dbReference>
<keyword evidence="4" id="KW-0863">Zinc-finger</keyword>
<evidence type="ECO:0000313" key="12">
    <source>
        <dbReference type="Proteomes" id="UP000694423"/>
    </source>
</evidence>
<evidence type="ECO:0000256" key="1">
    <source>
        <dbReference type="ARBA" id="ARBA00004123"/>
    </source>
</evidence>
<feature type="compositionally biased region" description="Pro residues" evidence="9">
    <location>
        <begin position="71"/>
        <end position="80"/>
    </location>
</feature>
<proteinExistence type="predicted"/>
<feature type="region of interest" description="Disordered" evidence="9">
    <location>
        <begin position="62"/>
        <end position="90"/>
    </location>
</feature>
<feature type="domain" description="DPF1-3 N-terminal" evidence="10">
    <location>
        <begin position="1"/>
        <end position="48"/>
    </location>
</feature>
<evidence type="ECO:0000256" key="5">
    <source>
        <dbReference type="ARBA" id="ARBA00022833"/>
    </source>
</evidence>
<protein>
    <submittedName>
        <fullName evidence="11">Uncharacterized LOC112979863</fullName>
    </submittedName>
</protein>
<evidence type="ECO:0000256" key="8">
    <source>
        <dbReference type="ARBA" id="ARBA00023242"/>
    </source>
</evidence>
<comment type="subcellular location">
    <subcellularLocation>
        <location evidence="1">Nucleus</location>
    </subcellularLocation>
</comment>
<dbReference type="PANTHER" id="PTHR45888">
    <property type="entry name" value="HL01030P-RELATED"/>
    <property type="match status" value="1"/>
</dbReference>
<evidence type="ECO:0000256" key="2">
    <source>
        <dbReference type="ARBA" id="ARBA00022723"/>
    </source>
</evidence>
<organism evidence="11 12">
    <name type="scientific">Dromaius novaehollandiae</name>
    <name type="common">Emu</name>
    <dbReference type="NCBI Taxonomy" id="8790"/>
    <lineage>
        <taxon>Eukaryota</taxon>
        <taxon>Metazoa</taxon>
        <taxon>Chordata</taxon>
        <taxon>Craniata</taxon>
        <taxon>Vertebrata</taxon>
        <taxon>Euteleostomi</taxon>
        <taxon>Archelosauria</taxon>
        <taxon>Archosauria</taxon>
        <taxon>Dinosauria</taxon>
        <taxon>Saurischia</taxon>
        <taxon>Theropoda</taxon>
        <taxon>Coelurosauria</taxon>
        <taxon>Aves</taxon>
        <taxon>Palaeognathae</taxon>
        <taxon>Casuariiformes</taxon>
        <taxon>Dromaiidae</taxon>
        <taxon>Dromaius</taxon>
    </lineage>
</organism>
<reference evidence="11" key="1">
    <citation type="submission" date="2025-08" db="UniProtKB">
        <authorList>
            <consortium name="Ensembl"/>
        </authorList>
    </citation>
    <scope>IDENTIFICATION</scope>
</reference>
<keyword evidence="7" id="KW-0804">Transcription</keyword>
<evidence type="ECO:0000256" key="3">
    <source>
        <dbReference type="ARBA" id="ARBA00022737"/>
    </source>
</evidence>
<keyword evidence="8" id="KW-0539">Nucleus</keyword>
<evidence type="ECO:0000313" key="11">
    <source>
        <dbReference type="Ensembl" id="ENSDNVP00000015850.1"/>
    </source>
</evidence>
<evidence type="ECO:0000256" key="9">
    <source>
        <dbReference type="SAM" id="MobiDB-lite"/>
    </source>
</evidence>
<dbReference type="AlphaFoldDB" id="A0A8C4JZF8"/>
<evidence type="ECO:0000256" key="4">
    <source>
        <dbReference type="ARBA" id="ARBA00022771"/>
    </source>
</evidence>
<sequence length="280" mass="29988">MRLPFLDSQTGVAQNNCYIWMEKTHRGPGLAPGQIYTYPARCWRKKRRLNILEDPRLRPCECGGSRRPGGPAAPPEPALPPDCEAPLKKEGGLPEGPVLEALLCAEPGDKKTELKEEEAVLDCQVRPVPLSVHPPCPVRLSVHPAPCIHLPCPVHPSSLRPSVPDPQGRAAGPVSVCASVHVSVCVSVRLPTCLCIHVHVCESVCASVCVSACPHVHLRVPDSACPCVCLRVRAAVCLHGSTCPCVRLHVPVFICMSVCLSACLSVHVSVHLSPCPCVCL</sequence>
<reference evidence="11" key="2">
    <citation type="submission" date="2025-09" db="UniProtKB">
        <authorList>
            <consortium name="Ensembl"/>
        </authorList>
    </citation>
    <scope>IDENTIFICATION</scope>
</reference>
<evidence type="ECO:0000259" key="10">
    <source>
        <dbReference type="Pfam" id="PF14051"/>
    </source>
</evidence>
<evidence type="ECO:0000256" key="7">
    <source>
        <dbReference type="ARBA" id="ARBA00023163"/>
    </source>
</evidence>
<keyword evidence="5" id="KW-0862">Zinc</keyword>
<dbReference type="GO" id="GO:0008270">
    <property type="term" value="F:zinc ion binding"/>
    <property type="evidence" value="ECO:0007669"/>
    <property type="project" value="UniProtKB-KW"/>
</dbReference>
<dbReference type="PANTHER" id="PTHR45888:SF14">
    <property type="entry name" value="ZINC FINGER PROTEIN NEURO-D4"/>
    <property type="match status" value="1"/>
</dbReference>
<dbReference type="GO" id="GO:0071565">
    <property type="term" value="C:nBAF complex"/>
    <property type="evidence" value="ECO:0007669"/>
    <property type="project" value="TreeGrafter"/>
</dbReference>
<keyword evidence="3" id="KW-0677">Repeat</keyword>
<dbReference type="InterPro" id="IPR025750">
    <property type="entry name" value="DPF1-3_N"/>
</dbReference>
<keyword evidence="6" id="KW-0805">Transcription regulation</keyword>
<evidence type="ECO:0000256" key="6">
    <source>
        <dbReference type="ARBA" id="ARBA00023015"/>
    </source>
</evidence>